<keyword evidence="1" id="KW-0472">Membrane</keyword>
<dbReference type="EMBL" id="JAGRRH010000045">
    <property type="protein sequence ID" value="KAG7338927.1"/>
    <property type="molecule type" value="Genomic_DNA"/>
</dbReference>
<dbReference type="AlphaFoldDB" id="A0A9K3K811"/>
<dbReference type="EMBL" id="JAGRRH010000013">
    <property type="protein sequence ID" value="KAG7359500.1"/>
    <property type="molecule type" value="Genomic_DNA"/>
</dbReference>
<keyword evidence="4" id="KW-1185">Reference proteome</keyword>
<comment type="caution">
    <text evidence="2">The sequence shown here is derived from an EMBL/GenBank/DDBJ whole genome shotgun (WGS) entry which is preliminary data.</text>
</comment>
<evidence type="ECO:0000256" key="1">
    <source>
        <dbReference type="SAM" id="Phobius"/>
    </source>
</evidence>
<reference evidence="2" key="1">
    <citation type="journal article" date="2021" name="Sci. Rep.">
        <title>Diploid genomic architecture of Nitzschia inconspicua, an elite biomass production diatom.</title>
        <authorList>
            <person name="Oliver A."/>
            <person name="Podell S."/>
            <person name="Pinowska A."/>
            <person name="Traller J.C."/>
            <person name="Smith S.R."/>
            <person name="McClure R."/>
            <person name="Beliaev A."/>
            <person name="Bohutskyi P."/>
            <person name="Hill E.A."/>
            <person name="Rabines A."/>
            <person name="Zheng H."/>
            <person name="Allen L.Z."/>
            <person name="Kuo A."/>
            <person name="Grigoriev I.V."/>
            <person name="Allen A.E."/>
            <person name="Hazlebeck D."/>
            <person name="Allen E.E."/>
        </authorList>
    </citation>
    <scope>NUCLEOTIDE SEQUENCE</scope>
    <source>
        <strain evidence="2">Hildebrandi</strain>
    </source>
</reference>
<reference evidence="2" key="2">
    <citation type="submission" date="2021-04" db="EMBL/GenBank/DDBJ databases">
        <authorList>
            <person name="Podell S."/>
        </authorList>
    </citation>
    <scope>NUCLEOTIDE SEQUENCE</scope>
    <source>
        <strain evidence="2">Hildebrandi</strain>
    </source>
</reference>
<name>A0A9K3K811_9STRA</name>
<gene>
    <name evidence="2" type="ORF">IV203_002656</name>
    <name evidence="3" type="ORF">IV203_034598</name>
</gene>
<organism evidence="2 4">
    <name type="scientific">Nitzschia inconspicua</name>
    <dbReference type="NCBI Taxonomy" id="303405"/>
    <lineage>
        <taxon>Eukaryota</taxon>
        <taxon>Sar</taxon>
        <taxon>Stramenopiles</taxon>
        <taxon>Ochrophyta</taxon>
        <taxon>Bacillariophyta</taxon>
        <taxon>Bacillariophyceae</taxon>
        <taxon>Bacillariophycidae</taxon>
        <taxon>Bacillariales</taxon>
        <taxon>Bacillariaceae</taxon>
        <taxon>Nitzschia</taxon>
    </lineage>
</organism>
<evidence type="ECO:0000313" key="2">
    <source>
        <dbReference type="EMBL" id="KAG7338927.1"/>
    </source>
</evidence>
<evidence type="ECO:0000313" key="3">
    <source>
        <dbReference type="EMBL" id="KAG7359500.1"/>
    </source>
</evidence>
<accession>A0A9K3K811</accession>
<keyword evidence="1" id="KW-1133">Transmembrane helix</keyword>
<sequence length="436" mass="50036">MGITRFTNWNRSKILFPVSFMALMLMTGGNFLLYFFLDDQNGMLTTANTLHVRSWNGTQKILLHLNEPSALSFSTQVRIAMNHSATVVLDQRSTKMPSQPSYTAIKLSIQNQGNVDHTIDVLRRMGVKNSHLEDHKQDIPPWSQILDNYGGVDEVIILGQEQCEDYRKKTPLREIAIGPAGLFSTGTNLLYQLIKANCRGPDQTRYGRQRPLKFSLIQVPWGKHNPEEARGVYEVSTMNRYVENPMAVLPVVSIRHPYTWMSAMCTHGYGTRWPHRPEQCGRTLNLEGRIQKVPYGFVHNGTHPVKNTYQSLAHLYMEWYKPYFEQRNYPRLMIRFEDLVYRPKEVVTKICDCVGGTMTGWKGQFIYKTKTSNKGPGHGQRSDLLSAFIKYGQPLTHFYGQFNGPDRLIMSQAFRGERNAVEEHNILDALKYPLLG</sequence>
<evidence type="ECO:0000313" key="4">
    <source>
        <dbReference type="Proteomes" id="UP000693970"/>
    </source>
</evidence>
<dbReference type="Proteomes" id="UP000693970">
    <property type="component" value="Unassembled WGS sequence"/>
</dbReference>
<proteinExistence type="predicted"/>
<keyword evidence="1" id="KW-0812">Transmembrane</keyword>
<feature type="transmembrane region" description="Helical" evidence="1">
    <location>
        <begin position="14"/>
        <end position="37"/>
    </location>
</feature>
<dbReference type="OrthoDB" id="45926at2759"/>
<protein>
    <submittedName>
        <fullName evidence="2">Uncharacterized protein</fullName>
    </submittedName>
</protein>